<keyword evidence="1" id="KW-0472">Membrane</keyword>
<name>A0A0N4ZM85_PARTI</name>
<feature type="transmembrane region" description="Helical" evidence="1">
    <location>
        <begin position="82"/>
        <end position="101"/>
    </location>
</feature>
<organism evidence="2 3">
    <name type="scientific">Parastrongyloides trichosuri</name>
    <name type="common">Possum-specific nematode worm</name>
    <dbReference type="NCBI Taxonomy" id="131310"/>
    <lineage>
        <taxon>Eukaryota</taxon>
        <taxon>Metazoa</taxon>
        <taxon>Ecdysozoa</taxon>
        <taxon>Nematoda</taxon>
        <taxon>Chromadorea</taxon>
        <taxon>Rhabditida</taxon>
        <taxon>Tylenchina</taxon>
        <taxon>Panagrolaimomorpha</taxon>
        <taxon>Strongyloidoidea</taxon>
        <taxon>Strongyloididae</taxon>
        <taxon>Parastrongyloides</taxon>
    </lineage>
</organism>
<keyword evidence="1" id="KW-1133">Transmembrane helix</keyword>
<dbReference type="Proteomes" id="UP000038045">
    <property type="component" value="Unplaced"/>
</dbReference>
<reference evidence="3" key="1">
    <citation type="submission" date="2017-02" db="UniProtKB">
        <authorList>
            <consortium name="WormBaseParasite"/>
        </authorList>
    </citation>
    <scope>IDENTIFICATION</scope>
</reference>
<dbReference type="AlphaFoldDB" id="A0A0N4ZM85"/>
<evidence type="ECO:0000313" key="3">
    <source>
        <dbReference type="WBParaSite" id="PTRK_0000965375.1"/>
    </source>
</evidence>
<sequence length="181" mass="21450">MVMESHVNVDELIFKIEKNRRRTNVLASGIIFIIVNIIMTYHLQYTFGMQKIVPVDEQQKLDSVFENFSSYWKYNRFNFANFMVYNVLKPFSFIFLIFAMLSDYGLIKPKSETKILKAMMNYILSLLYVITFGYFIGTSVYLYNGLLISMSNIFDYSFFSFTYTILIHMIYAITRASHYDL</sequence>
<dbReference type="WBParaSite" id="PTRK_0000965375.1">
    <property type="protein sequence ID" value="PTRK_0000965375.1"/>
    <property type="gene ID" value="PTRK_0000965375"/>
</dbReference>
<keyword evidence="1" id="KW-0812">Transmembrane</keyword>
<accession>A0A0N4ZM85</accession>
<keyword evidence="2" id="KW-1185">Reference proteome</keyword>
<feature type="transmembrane region" description="Helical" evidence="1">
    <location>
        <begin position="156"/>
        <end position="174"/>
    </location>
</feature>
<proteinExistence type="predicted"/>
<protein>
    <submittedName>
        <fullName evidence="3">ABC transporter permease</fullName>
    </submittedName>
</protein>
<feature type="transmembrane region" description="Helical" evidence="1">
    <location>
        <begin position="25"/>
        <end position="43"/>
    </location>
</feature>
<evidence type="ECO:0000256" key="1">
    <source>
        <dbReference type="SAM" id="Phobius"/>
    </source>
</evidence>
<feature type="transmembrane region" description="Helical" evidence="1">
    <location>
        <begin position="122"/>
        <end position="144"/>
    </location>
</feature>
<evidence type="ECO:0000313" key="2">
    <source>
        <dbReference type="Proteomes" id="UP000038045"/>
    </source>
</evidence>